<keyword evidence="4 6" id="KW-1133">Transmembrane helix</keyword>
<dbReference type="OrthoDB" id="408954at2759"/>
<evidence type="ECO:0000256" key="4">
    <source>
        <dbReference type="ARBA" id="ARBA00022989"/>
    </source>
</evidence>
<feature type="transmembrane region" description="Helical" evidence="6">
    <location>
        <begin position="20"/>
        <end position="41"/>
    </location>
</feature>
<evidence type="ECO:0000256" key="6">
    <source>
        <dbReference type="SAM" id="Phobius"/>
    </source>
</evidence>
<feature type="domain" description="Fatty acid hydroxylase" evidence="7">
    <location>
        <begin position="143"/>
        <end position="268"/>
    </location>
</feature>
<evidence type="ECO:0000313" key="9">
    <source>
        <dbReference type="Proteomes" id="UP000660262"/>
    </source>
</evidence>
<evidence type="ECO:0000256" key="2">
    <source>
        <dbReference type="ARBA" id="ARBA00009324"/>
    </source>
</evidence>
<dbReference type="InterPro" id="IPR006694">
    <property type="entry name" value="Fatty_acid_hydroxylase"/>
</dbReference>
<dbReference type="InterPro" id="IPR050307">
    <property type="entry name" value="Sterol_Desaturase_Related"/>
</dbReference>
<dbReference type="Pfam" id="PF04116">
    <property type="entry name" value="FA_hydroxylase"/>
    <property type="match status" value="1"/>
</dbReference>
<dbReference type="PANTHER" id="PTHR11863">
    <property type="entry name" value="STEROL DESATURASE"/>
    <property type="match status" value="1"/>
</dbReference>
<dbReference type="GO" id="GO:0008610">
    <property type="term" value="P:lipid biosynthetic process"/>
    <property type="evidence" value="ECO:0007669"/>
    <property type="project" value="InterPro"/>
</dbReference>
<keyword evidence="5 6" id="KW-0472">Membrane</keyword>
<evidence type="ECO:0000259" key="7">
    <source>
        <dbReference type="Pfam" id="PF04116"/>
    </source>
</evidence>
<dbReference type="EMBL" id="BNJQ01000020">
    <property type="protein sequence ID" value="GHP08274.1"/>
    <property type="molecule type" value="Genomic_DNA"/>
</dbReference>
<protein>
    <recommendedName>
        <fullName evidence="7">Fatty acid hydroxylase domain-containing protein</fullName>
    </recommendedName>
</protein>
<dbReference type="GO" id="GO:0016491">
    <property type="term" value="F:oxidoreductase activity"/>
    <property type="evidence" value="ECO:0007669"/>
    <property type="project" value="InterPro"/>
</dbReference>
<proteinExistence type="inferred from homology"/>
<name>A0A830HM61_9CHLO</name>
<evidence type="ECO:0000256" key="5">
    <source>
        <dbReference type="ARBA" id="ARBA00023136"/>
    </source>
</evidence>
<gene>
    <name evidence="8" type="ORF">PPROV_000701500</name>
</gene>
<comment type="similarity">
    <text evidence="2">Belongs to the sterol desaturase family.</text>
</comment>
<keyword evidence="3 6" id="KW-0812">Transmembrane</keyword>
<dbReference type="Proteomes" id="UP000660262">
    <property type="component" value="Unassembled WGS sequence"/>
</dbReference>
<sequence>MAMAPPPSDSDSHWVSACAWMHVLYPGVLFFFLQLSGYVLISSWLQYRYYFQDLSGVRVHHKRSFVSWWPLLSLLFPSRDLPHISLRPHGSKHPRHNLYATINSFTSSAFAGTIAYAFHANLTWCRITTTARDDYTDYFKAFATAVAWQSVIEYYWHRLMHWGWIYKAFHKLHHTYQHPVPFDDLFIHPVEAMGYYLILYSPAFLPILPKIPLASFVTYMAVMGLCGVFDHSGVASLRIPGGIYETTDHANHHSPFVVNYAFPFPLMDI</sequence>
<evidence type="ECO:0000256" key="3">
    <source>
        <dbReference type="ARBA" id="ARBA00022692"/>
    </source>
</evidence>
<organism evidence="8 9">
    <name type="scientific">Pycnococcus provasolii</name>
    <dbReference type="NCBI Taxonomy" id="41880"/>
    <lineage>
        <taxon>Eukaryota</taxon>
        <taxon>Viridiplantae</taxon>
        <taxon>Chlorophyta</taxon>
        <taxon>Pseudoscourfieldiophyceae</taxon>
        <taxon>Pseudoscourfieldiales</taxon>
        <taxon>Pycnococcaceae</taxon>
        <taxon>Pycnococcus</taxon>
    </lineage>
</organism>
<evidence type="ECO:0000313" key="8">
    <source>
        <dbReference type="EMBL" id="GHP08274.1"/>
    </source>
</evidence>
<dbReference type="GO" id="GO:0016020">
    <property type="term" value="C:membrane"/>
    <property type="evidence" value="ECO:0007669"/>
    <property type="project" value="UniProtKB-SubCell"/>
</dbReference>
<accession>A0A830HM61</accession>
<keyword evidence="9" id="KW-1185">Reference proteome</keyword>
<dbReference type="AlphaFoldDB" id="A0A830HM61"/>
<reference evidence="8" key="1">
    <citation type="submission" date="2020-10" db="EMBL/GenBank/DDBJ databases">
        <title>Unveiling of a novel bifunctional photoreceptor, Dualchrome1, isolated from a cosmopolitan green alga.</title>
        <authorList>
            <person name="Suzuki S."/>
            <person name="Kawachi M."/>
        </authorList>
    </citation>
    <scope>NUCLEOTIDE SEQUENCE</scope>
    <source>
        <strain evidence="8">NIES 2893</strain>
    </source>
</reference>
<comment type="caution">
    <text evidence="8">The sequence shown here is derived from an EMBL/GenBank/DDBJ whole genome shotgun (WGS) entry which is preliminary data.</text>
</comment>
<dbReference type="GO" id="GO:0005506">
    <property type="term" value="F:iron ion binding"/>
    <property type="evidence" value="ECO:0007669"/>
    <property type="project" value="InterPro"/>
</dbReference>
<evidence type="ECO:0000256" key="1">
    <source>
        <dbReference type="ARBA" id="ARBA00004370"/>
    </source>
</evidence>
<comment type="subcellular location">
    <subcellularLocation>
        <location evidence="1">Membrane</location>
    </subcellularLocation>
</comment>